<dbReference type="Pfam" id="PF03450">
    <property type="entry name" value="CO_deh_flav_C"/>
    <property type="match status" value="1"/>
</dbReference>
<proteinExistence type="predicted"/>
<dbReference type="Gene3D" id="3.30.465.10">
    <property type="match status" value="1"/>
</dbReference>
<protein>
    <submittedName>
        <fullName evidence="5">Xanthine dehydrogenase family protein subunit M</fullName>
    </submittedName>
</protein>
<evidence type="ECO:0000256" key="2">
    <source>
        <dbReference type="ARBA" id="ARBA00022827"/>
    </source>
</evidence>
<keyword evidence="6" id="KW-1185">Reference proteome</keyword>
<dbReference type="PANTHER" id="PTHR42659:SF2">
    <property type="entry name" value="XANTHINE DEHYDROGENASE SUBUNIT C-RELATED"/>
    <property type="match status" value="1"/>
</dbReference>
<dbReference type="SUPFAM" id="SSF55447">
    <property type="entry name" value="CO dehydrogenase flavoprotein C-terminal domain-like"/>
    <property type="match status" value="1"/>
</dbReference>
<dbReference type="PANTHER" id="PTHR42659">
    <property type="entry name" value="XANTHINE DEHYDROGENASE SUBUNIT C-RELATED"/>
    <property type="match status" value="1"/>
</dbReference>
<dbReference type="InterPro" id="IPR036318">
    <property type="entry name" value="FAD-bd_PCMH-like_sf"/>
</dbReference>
<gene>
    <name evidence="5" type="ORF">GCM10009613_36070</name>
</gene>
<name>A0ABP4ILF1_9PSEU</name>
<reference evidence="6" key="1">
    <citation type="journal article" date="2019" name="Int. J. Syst. Evol. Microbiol.">
        <title>The Global Catalogue of Microorganisms (GCM) 10K type strain sequencing project: providing services to taxonomists for standard genome sequencing and annotation.</title>
        <authorList>
            <consortium name="The Broad Institute Genomics Platform"/>
            <consortium name="The Broad Institute Genome Sequencing Center for Infectious Disease"/>
            <person name="Wu L."/>
            <person name="Ma J."/>
        </authorList>
    </citation>
    <scope>NUCLEOTIDE SEQUENCE [LARGE SCALE GENOMIC DNA]</scope>
    <source>
        <strain evidence="6">JCM 11896</strain>
    </source>
</reference>
<dbReference type="Pfam" id="PF00941">
    <property type="entry name" value="FAD_binding_5"/>
    <property type="match status" value="1"/>
</dbReference>
<dbReference type="InterPro" id="IPR016169">
    <property type="entry name" value="FAD-bd_PCMH_sub2"/>
</dbReference>
<evidence type="ECO:0000256" key="1">
    <source>
        <dbReference type="ARBA" id="ARBA00022630"/>
    </source>
</evidence>
<evidence type="ECO:0000259" key="4">
    <source>
        <dbReference type="PROSITE" id="PS51387"/>
    </source>
</evidence>
<evidence type="ECO:0000313" key="5">
    <source>
        <dbReference type="EMBL" id="GAA1392131.1"/>
    </source>
</evidence>
<dbReference type="SUPFAM" id="SSF56176">
    <property type="entry name" value="FAD-binding/transporter-associated domain-like"/>
    <property type="match status" value="1"/>
</dbReference>
<feature type="domain" description="FAD-binding PCMH-type" evidence="4">
    <location>
        <begin position="1"/>
        <end position="177"/>
    </location>
</feature>
<dbReference type="InterPro" id="IPR002346">
    <property type="entry name" value="Mopterin_DH_FAD-bd"/>
</dbReference>
<sequence length="296" mass="30769">MKPAAFAYLAPSSVEEAVARLAEHGPEARVLAGGQSLVRLMNTRLSTPSVIIDINRIPELGTISVTDGVITVGAIVRQRSCEIDPRIAAGVPLFSEAGGHVAHVSVRQRGTVVGSVAFADPSAELPAALLALDGQVVVRSSSGERLVDADDFFVGPFRTSLADDELAVAVRIPGTRPERTGSAFVEVSRRHGDLPMCGVGSVLTLTPDGAVETARIALCAVDRRPVRARDAEASLLGAVPGTDRIAEAAALAAAAVEPIGDCHGSASFRRHLAGVLTRRSLQTAVTRAGQENPDAR</sequence>
<evidence type="ECO:0000256" key="3">
    <source>
        <dbReference type="ARBA" id="ARBA00023002"/>
    </source>
</evidence>
<dbReference type="PROSITE" id="PS51387">
    <property type="entry name" value="FAD_PCMH"/>
    <property type="match status" value="1"/>
</dbReference>
<dbReference type="InterPro" id="IPR036683">
    <property type="entry name" value="CO_DH_flav_C_dom_sf"/>
</dbReference>
<comment type="caution">
    <text evidence="5">The sequence shown here is derived from an EMBL/GenBank/DDBJ whole genome shotgun (WGS) entry which is preliminary data.</text>
</comment>
<dbReference type="Proteomes" id="UP001501414">
    <property type="component" value="Unassembled WGS sequence"/>
</dbReference>
<keyword evidence="3" id="KW-0560">Oxidoreductase</keyword>
<accession>A0ABP4ILF1</accession>
<dbReference type="Gene3D" id="3.30.43.10">
    <property type="entry name" value="Uridine Diphospho-n-acetylenolpyruvylglucosamine Reductase, domain 2"/>
    <property type="match status" value="1"/>
</dbReference>
<organism evidence="5 6">
    <name type="scientific">Pseudonocardia kongjuensis</name>
    <dbReference type="NCBI Taxonomy" id="102227"/>
    <lineage>
        <taxon>Bacteria</taxon>
        <taxon>Bacillati</taxon>
        <taxon>Actinomycetota</taxon>
        <taxon>Actinomycetes</taxon>
        <taxon>Pseudonocardiales</taxon>
        <taxon>Pseudonocardiaceae</taxon>
        <taxon>Pseudonocardia</taxon>
    </lineage>
</organism>
<dbReference type="InterPro" id="IPR016166">
    <property type="entry name" value="FAD-bd_PCMH"/>
</dbReference>
<keyword evidence="2" id="KW-0274">FAD</keyword>
<dbReference type="EMBL" id="BAAAJK010000018">
    <property type="protein sequence ID" value="GAA1392131.1"/>
    <property type="molecule type" value="Genomic_DNA"/>
</dbReference>
<dbReference type="SMART" id="SM01092">
    <property type="entry name" value="CO_deh_flav_C"/>
    <property type="match status" value="1"/>
</dbReference>
<dbReference type="Gene3D" id="3.30.390.50">
    <property type="entry name" value="CO dehydrogenase flavoprotein, C-terminal domain"/>
    <property type="match status" value="1"/>
</dbReference>
<dbReference type="InterPro" id="IPR051312">
    <property type="entry name" value="Diverse_Substr_Oxidored"/>
</dbReference>
<keyword evidence="1" id="KW-0285">Flavoprotein</keyword>
<dbReference type="InterPro" id="IPR005107">
    <property type="entry name" value="CO_DH_flav_C"/>
</dbReference>
<dbReference type="InterPro" id="IPR016167">
    <property type="entry name" value="FAD-bd_PCMH_sub1"/>
</dbReference>
<evidence type="ECO:0000313" key="6">
    <source>
        <dbReference type="Proteomes" id="UP001501414"/>
    </source>
</evidence>